<name>A0A8X6PGJ0_NEPPI</name>
<accession>A0A8X6PGJ0</accession>
<proteinExistence type="predicted"/>
<gene>
    <name evidence="2" type="ORF">NPIL_222611</name>
</gene>
<dbReference type="Proteomes" id="UP000887013">
    <property type="component" value="Unassembled WGS sequence"/>
</dbReference>
<evidence type="ECO:0000313" key="2">
    <source>
        <dbReference type="EMBL" id="GFT67129.1"/>
    </source>
</evidence>
<organism evidence="2 3">
    <name type="scientific">Nephila pilipes</name>
    <name type="common">Giant wood spider</name>
    <name type="synonym">Nephila maculata</name>
    <dbReference type="NCBI Taxonomy" id="299642"/>
    <lineage>
        <taxon>Eukaryota</taxon>
        <taxon>Metazoa</taxon>
        <taxon>Ecdysozoa</taxon>
        <taxon>Arthropoda</taxon>
        <taxon>Chelicerata</taxon>
        <taxon>Arachnida</taxon>
        <taxon>Araneae</taxon>
        <taxon>Araneomorphae</taxon>
        <taxon>Entelegynae</taxon>
        <taxon>Araneoidea</taxon>
        <taxon>Nephilidae</taxon>
        <taxon>Nephila</taxon>
    </lineage>
</organism>
<dbReference type="EMBL" id="BMAW01115679">
    <property type="protein sequence ID" value="GFT67129.1"/>
    <property type="molecule type" value="Genomic_DNA"/>
</dbReference>
<dbReference type="AlphaFoldDB" id="A0A8X6PGJ0"/>
<evidence type="ECO:0000256" key="1">
    <source>
        <dbReference type="SAM" id="MobiDB-lite"/>
    </source>
</evidence>
<feature type="region of interest" description="Disordered" evidence="1">
    <location>
        <begin position="32"/>
        <end position="52"/>
    </location>
</feature>
<keyword evidence="3" id="KW-1185">Reference proteome</keyword>
<reference evidence="2" key="1">
    <citation type="submission" date="2020-08" db="EMBL/GenBank/DDBJ databases">
        <title>Multicomponent nature underlies the extraordinary mechanical properties of spider dragline silk.</title>
        <authorList>
            <person name="Kono N."/>
            <person name="Nakamura H."/>
            <person name="Mori M."/>
            <person name="Yoshida Y."/>
            <person name="Ohtoshi R."/>
            <person name="Malay A.D."/>
            <person name="Moran D.A.P."/>
            <person name="Tomita M."/>
            <person name="Numata K."/>
            <person name="Arakawa K."/>
        </authorList>
    </citation>
    <scope>NUCLEOTIDE SEQUENCE</scope>
</reference>
<sequence>MWILTQWTVADEWSAGPALTSATKLCGLLPGRKEERNAKEDSQALKEKRGRI</sequence>
<protein>
    <submittedName>
        <fullName evidence="2">Uncharacterized protein</fullName>
    </submittedName>
</protein>
<feature type="non-terminal residue" evidence="2">
    <location>
        <position position="52"/>
    </location>
</feature>
<evidence type="ECO:0000313" key="3">
    <source>
        <dbReference type="Proteomes" id="UP000887013"/>
    </source>
</evidence>
<comment type="caution">
    <text evidence="2">The sequence shown here is derived from an EMBL/GenBank/DDBJ whole genome shotgun (WGS) entry which is preliminary data.</text>
</comment>